<name>A0A1L3KI93_9VIRU</name>
<keyword evidence="1" id="KW-0946">Virion</keyword>
<organism evidence="3">
    <name type="scientific">Beihai levi-like virus 24</name>
    <dbReference type="NCBI Taxonomy" id="1922410"/>
    <lineage>
        <taxon>Viruses</taxon>
        <taxon>Riboviria</taxon>
    </lineage>
</organism>
<keyword evidence="1" id="KW-1161">Viral attachment to host cell</keyword>
<comment type="similarity">
    <text evidence="2">Belongs to the Leviviricetes maturation protein family.</text>
</comment>
<keyword evidence="1" id="KW-0945">Host-virus interaction</keyword>
<keyword evidence="1" id="KW-1175">Viral attachment to host cell pilus</keyword>
<dbReference type="EMBL" id="KX883487">
    <property type="protein sequence ID" value="APG77035.1"/>
    <property type="molecule type" value="Genomic_RNA"/>
</dbReference>
<accession>A0A1L3KI93</accession>
<evidence type="ECO:0000256" key="2">
    <source>
        <dbReference type="ARBA" id="ARBA00035110"/>
    </source>
</evidence>
<dbReference type="InterPro" id="IPR005563">
    <property type="entry name" value="A_protein"/>
</dbReference>
<dbReference type="Pfam" id="PF03863">
    <property type="entry name" value="Phage_mat-A"/>
    <property type="match status" value="1"/>
</dbReference>
<evidence type="ECO:0000313" key="3">
    <source>
        <dbReference type="EMBL" id="APG77035.1"/>
    </source>
</evidence>
<sequence length="427" mass="48879">MTRDKVKQVENLKNSNESSGTDYVIRLAYRDDAVSTIPNRNGTYTVPTAYNTYRYGMDVTPGTVFFERDYGLFGPCYKNLYREDRWNITYGRPSGLRLGENAFVYSAGDWNKIPATPAALEGRVLSELQRKVRQQGWSMSQTFGEMPKTIEHLVSTATTLFSLYKAVKTGSYTPGFWKIPQNRRLISDSDLRKLPSGKQLSKNAAQLWLELQYGWKPLIRDIYSAAEAIESGLTDPVSNYIVVKKVEDGQLTPSEWDSWDGHATVRRSGSHTYVVKAGIRMFISNETLARLGAHGLTNPMALAWELFLLSFVIDWFLPIKPFLEGLTNHLGFRYDDGYLTKYVKWQYDVVSSFDPPAYHCVDVDREYHYRAGQMGMLYKGDLPSTSEWGECFNREHMPLPIPPVPYWRMDLNKSKIISLLALVRSLR</sequence>
<dbReference type="GO" id="GO:0039666">
    <property type="term" value="P:virion attachment to host cell pilus"/>
    <property type="evidence" value="ECO:0007669"/>
    <property type="project" value="UniProtKB-KW"/>
</dbReference>
<keyword evidence="1" id="KW-1160">Virus entry into host cell</keyword>
<evidence type="ECO:0000256" key="1">
    <source>
        <dbReference type="ARBA" id="ARBA00023104"/>
    </source>
</evidence>
<reference evidence="3" key="1">
    <citation type="journal article" date="2016" name="Nature">
        <title>Redefining the invertebrate RNA virosphere.</title>
        <authorList>
            <person name="Shi M."/>
            <person name="Lin X.D."/>
            <person name="Tian J.H."/>
            <person name="Chen L.J."/>
            <person name="Chen X."/>
            <person name="Li C.X."/>
            <person name="Qin X.C."/>
            <person name="Li J."/>
            <person name="Cao J.P."/>
            <person name="Eden J.S."/>
            <person name="Buchmann J."/>
            <person name="Wang W."/>
            <person name="Xu J."/>
            <person name="Holmes E.C."/>
            <person name="Zhang Y.Z."/>
        </authorList>
    </citation>
    <scope>NUCLEOTIDE SEQUENCE</scope>
    <source>
        <strain evidence="3">BHTSS11091</strain>
    </source>
</reference>
<protein>
    <submittedName>
        <fullName evidence="3">Uncharacterized protein</fullName>
    </submittedName>
</protein>
<proteinExistence type="inferred from homology"/>